<dbReference type="EMBL" id="JBHPON010000002">
    <property type="protein sequence ID" value="MFC6036200.1"/>
    <property type="molecule type" value="Genomic_DNA"/>
</dbReference>
<name>A0ABW1KVT8_9PROT</name>
<dbReference type="SUPFAM" id="SSF51556">
    <property type="entry name" value="Metallo-dependent hydrolases"/>
    <property type="match status" value="1"/>
</dbReference>
<evidence type="ECO:0000313" key="3">
    <source>
        <dbReference type="Proteomes" id="UP001596116"/>
    </source>
</evidence>
<dbReference type="CDD" id="cd01297">
    <property type="entry name" value="D-aminoacylase"/>
    <property type="match status" value="1"/>
</dbReference>
<dbReference type="PANTHER" id="PTHR11647">
    <property type="entry name" value="HYDRANTOINASE/DIHYDROPYRIMIDINASE FAMILY MEMBER"/>
    <property type="match status" value="1"/>
</dbReference>
<dbReference type="InterPro" id="IPR023100">
    <property type="entry name" value="D-aminoacylase_insert_dom_sf"/>
</dbReference>
<dbReference type="Proteomes" id="UP001596116">
    <property type="component" value="Unassembled WGS sequence"/>
</dbReference>
<dbReference type="Gene3D" id="2.30.40.10">
    <property type="entry name" value="Urease, subunit C, domain 1"/>
    <property type="match status" value="1"/>
</dbReference>
<dbReference type="RefSeq" id="WP_379882570.1">
    <property type="nucleotide sequence ID" value="NZ_JBHPON010000002.1"/>
</dbReference>
<accession>A0ABW1KVT8</accession>
<protein>
    <submittedName>
        <fullName evidence="2">Amidohydrolase family protein</fullName>
    </submittedName>
</protein>
<dbReference type="Gene3D" id="3.20.20.140">
    <property type="entry name" value="Metal-dependent hydrolases"/>
    <property type="match status" value="1"/>
</dbReference>
<evidence type="ECO:0000259" key="1">
    <source>
        <dbReference type="Pfam" id="PF07969"/>
    </source>
</evidence>
<dbReference type="Pfam" id="PF07969">
    <property type="entry name" value="Amidohydro_3"/>
    <property type="match status" value="1"/>
</dbReference>
<dbReference type="SUPFAM" id="SSF51338">
    <property type="entry name" value="Composite domain of metallo-dependent hydrolases"/>
    <property type="match status" value="1"/>
</dbReference>
<feature type="domain" description="Amidohydrolase 3" evidence="1">
    <location>
        <begin position="36"/>
        <end position="504"/>
    </location>
</feature>
<organism evidence="2 3">
    <name type="scientific">Hyphococcus aureus</name>
    <dbReference type="NCBI Taxonomy" id="2666033"/>
    <lineage>
        <taxon>Bacteria</taxon>
        <taxon>Pseudomonadati</taxon>
        <taxon>Pseudomonadota</taxon>
        <taxon>Alphaproteobacteria</taxon>
        <taxon>Parvularculales</taxon>
        <taxon>Parvularculaceae</taxon>
        <taxon>Hyphococcus</taxon>
    </lineage>
</organism>
<dbReference type="InterPro" id="IPR011059">
    <property type="entry name" value="Metal-dep_hydrolase_composite"/>
</dbReference>
<sequence>MIYDGAGGAPYEADVAVNGDEIAGIGDYSGARGRTEIDAAGLAVSPGFINMMSWAVDSLMVDGRAQSDIRQGVTLEVFGEGESWGPVNERTKEEMLRSQGDIRYDIEWTSLGDYLEFMEARGVAPNFASYIGATTVRNYVIGEEDRAPTAEELAAMQELVREAMREGALGVASALIYAPGFYAKTDELVALASAAGEFGGMYTSHLRSEGNALLEGVYELIEIARQSGVRAEIYHFKQAGRANWPKIDAAIAAVEAARAEGLEITSDMYTYNASSTGLDTTLPPWSREGGQEEFIRRLKNPEIRASIIADMRTPTDRWAQYLAQNGPENIMLVGFKSDALKPLTGKRLSEVAAERGTSAEDTIIDLLIEDNSRIDAIYFAMSEENVKKALVLPWMSICSDSPAIATEGVFLKSMTHPRTYGSFARLLGKYVREEKTLTLQEAVRKMTSLPAHNLRIEQRGLLAPGYYADIAIFNPDTITDNATFAEPHQYATGMVDVFVNGEAVLRDGEPTGALPGRVVRGPGWEGRVAR</sequence>
<dbReference type="Gene3D" id="3.30.1490.130">
    <property type="entry name" value="D-aminoacylase. Domain 3"/>
    <property type="match status" value="1"/>
</dbReference>
<evidence type="ECO:0000313" key="2">
    <source>
        <dbReference type="EMBL" id="MFC6036200.1"/>
    </source>
</evidence>
<gene>
    <name evidence="2" type="ORF">ACFMB1_11650</name>
</gene>
<comment type="caution">
    <text evidence="2">The sequence shown here is derived from an EMBL/GenBank/DDBJ whole genome shotgun (WGS) entry which is preliminary data.</text>
</comment>
<dbReference type="InterPro" id="IPR050378">
    <property type="entry name" value="Metallo-dep_Hydrolases_sf"/>
</dbReference>
<dbReference type="InterPro" id="IPR013108">
    <property type="entry name" value="Amidohydro_3"/>
</dbReference>
<proteinExistence type="predicted"/>
<keyword evidence="3" id="KW-1185">Reference proteome</keyword>
<dbReference type="InterPro" id="IPR032466">
    <property type="entry name" value="Metal_Hydrolase"/>
</dbReference>
<dbReference type="PANTHER" id="PTHR11647:SF1">
    <property type="entry name" value="COLLAPSIN RESPONSE MEDIATOR PROTEIN"/>
    <property type="match status" value="1"/>
</dbReference>
<reference evidence="2 3" key="1">
    <citation type="submission" date="2024-09" db="EMBL/GenBank/DDBJ databases">
        <authorList>
            <person name="Zhang Z.-H."/>
        </authorList>
    </citation>
    <scope>NUCLEOTIDE SEQUENCE [LARGE SCALE GENOMIC DNA]</scope>
    <source>
        <strain evidence="2 3">HHTR114</strain>
    </source>
</reference>